<keyword evidence="1" id="KW-1133">Transmembrane helix</keyword>
<keyword evidence="1" id="KW-0472">Membrane</keyword>
<dbReference type="Pfam" id="PF00686">
    <property type="entry name" value="CBM_20"/>
    <property type="match status" value="1"/>
</dbReference>
<dbReference type="InterPro" id="IPR013783">
    <property type="entry name" value="Ig-like_fold"/>
</dbReference>
<dbReference type="InterPro" id="IPR002044">
    <property type="entry name" value="CBM20"/>
</dbReference>
<evidence type="ECO:0000256" key="1">
    <source>
        <dbReference type="SAM" id="Phobius"/>
    </source>
</evidence>
<dbReference type="EMBL" id="LGRX02014405">
    <property type="protein sequence ID" value="KAK3264688.1"/>
    <property type="molecule type" value="Genomic_DNA"/>
</dbReference>
<sequence length="308" mass="33155">MSIAYYACSATHVVTSHSQRDSKVAGSFVLGAPKGLQASTKSFFRCGEPVVQGRAFSNKSRARYTYVISASSEAQCSFTVTRKLSFGDNMLVLGSTENLGEWNPEAVKKMTWSEGDGWSLETTIPADEKVFFKFAVKTKNGQLLWENSGDRVVTCEAGGSVKVTGLYGEDGSTVVTCAVDDVAADVSVPEEVVVEAAEETFEQPETIEPEHPEPVVEPVNSEAVVEENVIEDEIPAVDEPQIKVEEMETVPASQRQMAVSVLAGLLVTLGVSVGAGLLYYDSHYDTLNSSLPFKALRISPPPTQVTDA</sequence>
<evidence type="ECO:0000313" key="4">
    <source>
        <dbReference type="Proteomes" id="UP001190700"/>
    </source>
</evidence>
<protein>
    <recommendedName>
        <fullName evidence="2">CBM20 domain-containing protein</fullName>
    </recommendedName>
</protein>
<name>A0AAE0FS09_9CHLO</name>
<dbReference type="SUPFAM" id="SSF49452">
    <property type="entry name" value="Starch-binding domain-like"/>
    <property type="match status" value="1"/>
</dbReference>
<keyword evidence="1" id="KW-0812">Transmembrane</keyword>
<evidence type="ECO:0000313" key="3">
    <source>
        <dbReference type="EMBL" id="KAK3264688.1"/>
    </source>
</evidence>
<keyword evidence="4" id="KW-1185">Reference proteome</keyword>
<organism evidence="3 4">
    <name type="scientific">Cymbomonas tetramitiformis</name>
    <dbReference type="NCBI Taxonomy" id="36881"/>
    <lineage>
        <taxon>Eukaryota</taxon>
        <taxon>Viridiplantae</taxon>
        <taxon>Chlorophyta</taxon>
        <taxon>Pyramimonadophyceae</taxon>
        <taxon>Pyramimonadales</taxon>
        <taxon>Pyramimonadaceae</taxon>
        <taxon>Cymbomonas</taxon>
    </lineage>
</organism>
<dbReference type="PROSITE" id="PS51166">
    <property type="entry name" value="CBM20"/>
    <property type="match status" value="1"/>
</dbReference>
<accession>A0AAE0FS09</accession>
<dbReference type="Proteomes" id="UP001190700">
    <property type="component" value="Unassembled WGS sequence"/>
</dbReference>
<reference evidence="3 4" key="1">
    <citation type="journal article" date="2015" name="Genome Biol. Evol.">
        <title>Comparative Genomics of a Bacterivorous Green Alga Reveals Evolutionary Causalities and Consequences of Phago-Mixotrophic Mode of Nutrition.</title>
        <authorList>
            <person name="Burns J.A."/>
            <person name="Paasch A."/>
            <person name="Narechania A."/>
            <person name="Kim E."/>
        </authorList>
    </citation>
    <scope>NUCLEOTIDE SEQUENCE [LARGE SCALE GENOMIC DNA]</scope>
    <source>
        <strain evidence="3 4">PLY_AMNH</strain>
    </source>
</reference>
<feature type="transmembrane region" description="Helical" evidence="1">
    <location>
        <begin position="257"/>
        <end position="280"/>
    </location>
</feature>
<dbReference type="InterPro" id="IPR013784">
    <property type="entry name" value="Carb-bd-like_fold"/>
</dbReference>
<dbReference type="PANTHER" id="PTHR15048:SF0">
    <property type="entry name" value="STARCH-BINDING DOMAIN-CONTAINING PROTEIN 1"/>
    <property type="match status" value="1"/>
</dbReference>
<dbReference type="AlphaFoldDB" id="A0AAE0FS09"/>
<dbReference type="Gene3D" id="2.60.40.10">
    <property type="entry name" value="Immunoglobulins"/>
    <property type="match status" value="1"/>
</dbReference>
<dbReference type="GO" id="GO:2001070">
    <property type="term" value="F:starch binding"/>
    <property type="evidence" value="ECO:0007669"/>
    <property type="project" value="InterPro"/>
</dbReference>
<proteinExistence type="predicted"/>
<dbReference type="CDD" id="cd05467">
    <property type="entry name" value="CBM20"/>
    <property type="match status" value="1"/>
</dbReference>
<evidence type="ECO:0000259" key="2">
    <source>
        <dbReference type="PROSITE" id="PS51166"/>
    </source>
</evidence>
<gene>
    <name evidence="3" type="ORF">CYMTET_26588</name>
</gene>
<feature type="domain" description="CBM20" evidence="2">
    <location>
        <begin position="68"/>
        <end position="172"/>
    </location>
</feature>
<comment type="caution">
    <text evidence="3">The sequence shown here is derived from an EMBL/GenBank/DDBJ whole genome shotgun (WGS) entry which is preliminary data.</text>
</comment>
<dbReference type="SMART" id="SM01065">
    <property type="entry name" value="CBM_2"/>
    <property type="match status" value="1"/>
</dbReference>
<dbReference type="PANTHER" id="PTHR15048">
    <property type="entry name" value="STARCH-BINDING DOMAIN-CONTAINING PROTEIN 1"/>
    <property type="match status" value="1"/>
</dbReference>
<dbReference type="GO" id="GO:0016020">
    <property type="term" value="C:membrane"/>
    <property type="evidence" value="ECO:0007669"/>
    <property type="project" value="TreeGrafter"/>
</dbReference>